<name>A0A2I8VF85_9EURY</name>
<organism evidence="2 3">
    <name type="scientific">Salinigranum rubrum</name>
    <dbReference type="NCBI Taxonomy" id="755307"/>
    <lineage>
        <taxon>Archaea</taxon>
        <taxon>Methanobacteriati</taxon>
        <taxon>Methanobacteriota</taxon>
        <taxon>Stenosarchaea group</taxon>
        <taxon>Halobacteria</taxon>
        <taxon>Halobacteriales</taxon>
        <taxon>Haloferacaceae</taxon>
        <taxon>Salinigranum</taxon>
    </lineage>
</organism>
<dbReference type="AlphaFoldDB" id="A0A2I8VF85"/>
<feature type="transmembrane region" description="Helical" evidence="1">
    <location>
        <begin position="141"/>
        <end position="160"/>
    </location>
</feature>
<protein>
    <submittedName>
        <fullName evidence="2">DUF2243 domain-containing protein</fullName>
    </submittedName>
</protein>
<feature type="transmembrane region" description="Helical" evidence="1">
    <location>
        <begin position="100"/>
        <end position="121"/>
    </location>
</feature>
<dbReference type="EMBL" id="CP026309">
    <property type="protein sequence ID" value="AUV80561.1"/>
    <property type="molecule type" value="Genomic_DNA"/>
</dbReference>
<dbReference type="InterPro" id="IPR018719">
    <property type="entry name" value="DUF2243_membrane"/>
</dbReference>
<evidence type="ECO:0000256" key="1">
    <source>
        <dbReference type="SAM" id="Phobius"/>
    </source>
</evidence>
<accession>A0A2I8VF85</accession>
<feature type="transmembrane region" description="Helical" evidence="1">
    <location>
        <begin position="64"/>
        <end position="88"/>
    </location>
</feature>
<sequence length="172" mass="18431">MARRGERESMALSTRFDRPLVVAGGVMGFGLGGLLDVLLFHFVLQEHHLISGLVDPTTRAGLRLNLVADGLFCLAMLVVMGAGFVLLWRTAPRSDVPWSASRFVAATVLGTGAFNLYDGVVDHYVLGLHHTTFPALDAYDLVWVAGSLVLLLAGAAALRAERSERTGSTRGL</sequence>
<evidence type="ECO:0000313" key="2">
    <source>
        <dbReference type="EMBL" id="AUV80561.1"/>
    </source>
</evidence>
<dbReference type="KEGG" id="srub:C2R22_01870"/>
<gene>
    <name evidence="2" type="ORF">C2R22_01870</name>
</gene>
<proteinExistence type="predicted"/>
<dbReference type="Pfam" id="PF10002">
    <property type="entry name" value="DUF2243"/>
    <property type="match status" value="1"/>
</dbReference>
<dbReference type="Proteomes" id="UP000236584">
    <property type="component" value="Chromosome"/>
</dbReference>
<reference evidence="2 3" key="1">
    <citation type="submission" date="2018-01" db="EMBL/GenBank/DDBJ databases">
        <title>Complete genome sequence of Salinigranum rubrum GX10T, an extremely halophilic archaeon isolated from a marine solar saltern.</title>
        <authorList>
            <person name="Han S."/>
        </authorList>
    </citation>
    <scope>NUCLEOTIDE SEQUENCE [LARGE SCALE GENOMIC DNA]</scope>
    <source>
        <strain evidence="2 3">GX10</strain>
    </source>
</reference>
<keyword evidence="3" id="KW-1185">Reference proteome</keyword>
<keyword evidence="1" id="KW-0472">Membrane</keyword>
<evidence type="ECO:0000313" key="3">
    <source>
        <dbReference type="Proteomes" id="UP000236584"/>
    </source>
</evidence>
<feature type="transmembrane region" description="Helical" evidence="1">
    <location>
        <begin position="20"/>
        <end position="44"/>
    </location>
</feature>
<keyword evidence="1" id="KW-1133">Transmembrane helix</keyword>
<keyword evidence="1" id="KW-0812">Transmembrane</keyword>